<dbReference type="OMA" id="CDHLIME"/>
<dbReference type="EMBL" id="KQ257450">
    <property type="protein sequence ID" value="KND04303.1"/>
    <property type="molecule type" value="Genomic_DNA"/>
</dbReference>
<dbReference type="Pfam" id="PF10257">
    <property type="entry name" value="RAI16-like"/>
    <property type="match status" value="1"/>
</dbReference>
<dbReference type="PANTHER" id="PTHR21705:SF11">
    <property type="entry name" value="FHIP FAMILY PROTEIN CG3558"/>
    <property type="match status" value="1"/>
</dbReference>
<feature type="domain" description="FHF complex subunit HOOK-interacting protein C-terminal" evidence="2">
    <location>
        <begin position="532"/>
        <end position="623"/>
    </location>
</feature>
<sequence length="672" mass="74847">MDLLTKVRSQIEKLGPRRSTGNLLHKFQICWDTINFEVQVESNLSRNVDRTEIPQALQQMLDILVKEQSMVDRGLHTTNGCAEMFLNNDMLGQLVKLSQADVPLGFRGEVIQTISSLISLLEGKSLFHKSVNGAAVALMRSALASRDHKYEDAMLELESNISTKIHELPALLHLFFTKRPVTSNVSTEAVGGLVGARDDQDSGLDEGSYDFPLFDHLLRYVHIEGRRGDVARTSCLFLLQLQQDELQDCIARSDFAITVIAGIGGLFSQLPPQLPDLNPGGRQGYALVTFTRDVESLCGLLRFVQDVLAKCPSPDTCEAILREFRVTFLEHVVQPQLMTASDFDGTTVAVLYYICKMLDVVWEERFSSIFVRFLLQGDDVSDDQDATAIDDVELHVRDVLVSKLNSLSEEVVTQTLRFFHSLLTKHRVQVLALLLETMSEPKFAELSSNFTVDAHQHLAVVRRYFALMNTAHAAVDHGTTLEAYLEDAETALLSSRMTSRASSPTKDKTKGESITIENAELLEQLDRLGRDATLQKFIGKLSTFFSHSMEINLALTGVLSKVAASPHPLLNLYLFSSDILLGPQHPSLYVIITRLLAEVSTKRAQLGEDVFDNRLEMTRAALYEGDWVEGVGELDLEGEFVKNVVVLEEFVKELVAVLVTRGEVSAEEVAFV</sequence>
<dbReference type="STRING" id="645134.A0A0L0HT58"/>
<protein>
    <recommendedName>
        <fullName evidence="2">FHF complex subunit HOOK-interacting protein C-terminal domain-containing protein</fullName>
    </recommendedName>
</protein>
<reference evidence="3 4" key="1">
    <citation type="submission" date="2009-08" db="EMBL/GenBank/DDBJ databases">
        <title>The Genome Sequence of Spizellomyces punctatus strain DAOM BR117.</title>
        <authorList>
            <consortium name="The Broad Institute Genome Sequencing Platform"/>
            <person name="Russ C."/>
            <person name="Cuomo C."/>
            <person name="Shea T."/>
            <person name="Young S.K."/>
            <person name="Zeng Q."/>
            <person name="Koehrsen M."/>
            <person name="Haas B."/>
            <person name="Borodovsky M."/>
            <person name="Guigo R."/>
            <person name="Alvarado L."/>
            <person name="Berlin A."/>
            <person name="Bochicchio J."/>
            <person name="Borenstein D."/>
            <person name="Chapman S."/>
            <person name="Chen Z."/>
            <person name="Engels R."/>
            <person name="Freedman E."/>
            <person name="Gellesch M."/>
            <person name="Goldberg J."/>
            <person name="Griggs A."/>
            <person name="Gujja S."/>
            <person name="Heiman D."/>
            <person name="Hepburn T."/>
            <person name="Howarth C."/>
            <person name="Jen D."/>
            <person name="Larson L."/>
            <person name="Lewis B."/>
            <person name="Mehta T."/>
            <person name="Park D."/>
            <person name="Pearson M."/>
            <person name="Roberts A."/>
            <person name="Saif S."/>
            <person name="Shenoy N."/>
            <person name="Sisk P."/>
            <person name="Stolte C."/>
            <person name="Sykes S."/>
            <person name="Thomson T."/>
            <person name="Walk T."/>
            <person name="White J."/>
            <person name="Yandava C."/>
            <person name="Burger G."/>
            <person name="Gray M.W."/>
            <person name="Holland P.W.H."/>
            <person name="King N."/>
            <person name="Lang F.B.F."/>
            <person name="Roger A.J."/>
            <person name="Ruiz-Trillo I."/>
            <person name="Lander E."/>
            <person name="Nusbaum C."/>
        </authorList>
    </citation>
    <scope>NUCLEOTIDE SEQUENCE [LARGE SCALE GENOMIC DNA]</scope>
    <source>
        <strain evidence="3 4">DAOM BR117</strain>
    </source>
</reference>
<evidence type="ECO:0000313" key="3">
    <source>
        <dbReference type="EMBL" id="KND04303.1"/>
    </source>
</evidence>
<dbReference type="OrthoDB" id="5350595at2759"/>
<evidence type="ECO:0000259" key="2">
    <source>
        <dbReference type="Pfam" id="PF19314"/>
    </source>
</evidence>
<name>A0A0L0HT58_SPIPD</name>
<dbReference type="RefSeq" id="XP_016612342.1">
    <property type="nucleotide sequence ID" value="XM_016748372.1"/>
</dbReference>
<dbReference type="Pfam" id="PF19314">
    <property type="entry name" value="DUF5917"/>
    <property type="match status" value="1"/>
</dbReference>
<dbReference type="InterPro" id="IPR045669">
    <property type="entry name" value="FHIP_C"/>
</dbReference>
<dbReference type="eggNOG" id="KOG3695">
    <property type="taxonomic scope" value="Eukaryota"/>
</dbReference>
<dbReference type="InParanoid" id="A0A0L0HT58"/>
<dbReference type="AlphaFoldDB" id="A0A0L0HT58"/>
<comment type="similarity">
    <text evidence="1">Belongs to the FHIP family.</text>
</comment>
<keyword evidence="4" id="KW-1185">Reference proteome</keyword>
<dbReference type="Proteomes" id="UP000053201">
    <property type="component" value="Unassembled WGS sequence"/>
</dbReference>
<dbReference type="GeneID" id="27683790"/>
<evidence type="ECO:0000313" key="4">
    <source>
        <dbReference type="Proteomes" id="UP000053201"/>
    </source>
</evidence>
<dbReference type="VEuPathDB" id="FungiDB:SPPG_00036"/>
<dbReference type="PANTHER" id="PTHR21705">
    <property type="entry name" value="RAI16 PROTEIN-RELATED"/>
    <property type="match status" value="1"/>
</dbReference>
<evidence type="ECO:0000256" key="1">
    <source>
        <dbReference type="ARBA" id="ARBA00024336"/>
    </source>
</evidence>
<organism evidence="3 4">
    <name type="scientific">Spizellomyces punctatus (strain DAOM BR117)</name>
    <dbReference type="NCBI Taxonomy" id="645134"/>
    <lineage>
        <taxon>Eukaryota</taxon>
        <taxon>Fungi</taxon>
        <taxon>Fungi incertae sedis</taxon>
        <taxon>Chytridiomycota</taxon>
        <taxon>Chytridiomycota incertae sedis</taxon>
        <taxon>Chytridiomycetes</taxon>
        <taxon>Spizellomycetales</taxon>
        <taxon>Spizellomycetaceae</taxon>
        <taxon>Spizellomyces</taxon>
    </lineage>
</organism>
<dbReference type="InterPro" id="IPR019384">
    <property type="entry name" value="FHIP"/>
</dbReference>
<accession>A0A0L0HT58</accession>
<proteinExistence type="inferred from homology"/>
<gene>
    <name evidence="3" type="ORF">SPPG_00036</name>
</gene>